<keyword evidence="2" id="KW-1133">Transmembrane helix</keyword>
<evidence type="ECO:0000256" key="2">
    <source>
        <dbReference type="SAM" id="Phobius"/>
    </source>
</evidence>
<organism evidence="4 5">
    <name type="scientific">Pseudovibrio japonicus</name>
    <dbReference type="NCBI Taxonomy" id="366534"/>
    <lineage>
        <taxon>Bacteria</taxon>
        <taxon>Pseudomonadati</taxon>
        <taxon>Pseudomonadota</taxon>
        <taxon>Alphaproteobacteria</taxon>
        <taxon>Hyphomicrobiales</taxon>
        <taxon>Stappiaceae</taxon>
        <taxon>Pseudovibrio</taxon>
    </lineage>
</organism>
<evidence type="ECO:0000313" key="5">
    <source>
        <dbReference type="Proteomes" id="UP000637980"/>
    </source>
</evidence>
<keyword evidence="2" id="KW-0472">Membrane</keyword>
<comment type="caution">
    <text evidence="4">The sequence shown here is derived from an EMBL/GenBank/DDBJ whole genome shotgun (WGS) entry which is preliminary data.</text>
</comment>
<keyword evidence="2" id="KW-0812">Transmembrane</keyword>
<sequence length="359" mass="41225">MLIKLFKNGQGGGAAPVDYLVADKVLAYDENRNLLRNASGAPLLKERDPLPEVLAGNPEHTKLLIDSSRHKWSYRAGVMSFDTTDSPSEEQQQKVMEAFERLAFAGLERDQFDVLWVRHTHEDRVELHFCTPRLELSTGNSLNIAPPGYIKAMDVLRDMLNKEHGWADPQDPSRARETKLTTERKDRASSREEIQHWLEELIVVGCIKNRPEMIENLQDARQNQAVLMASALVSFESDIRAILNDAQHTIRRDLAAQHRSISNEIEQELKDLRARLKLHHHLRRWSPLLLLLAVVVSLFLTLSLTWLWATQYQQWQLSNKLESMFQENSSGYLLLNLKTGTLARCELTPDHITCKDILR</sequence>
<feature type="domain" description="MobA/VirD2-like nuclease" evidence="3">
    <location>
        <begin position="74"/>
        <end position="166"/>
    </location>
</feature>
<gene>
    <name evidence="4" type="ORF">GCM10007094_13050</name>
</gene>
<feature type="region of interest" description="Disordered" evidence="1">
    <location>
        <begin position="164"/>
        <end position="186"/>
    </location>
</feature>
<evidence type="ECO:0000256" key="1">
    <source>
        <dbReference type="SAM" id="MobiDB-lite"/>
    </source>
</evidence>
<accession>A0ABQ3E647</accession>
<dbReference type="Pfam" id="PF03432">
    <property type="entry name" value="Relaxase"/>
    <property type="match status" value="1"/>
</dbReference>
<name>A0ABQ3E647_9HYPH</name>
<proteinExistence type="predicted"/>
<dbReference type="RefSeq" id="WP_189435961.1">
    <property type="nucleotide sequence ID" value="NZ_BMXE01000002.1"/>
</dbReference>
<keyword evidence="5" id="KW-1185">Reference proteome</keyword>
<dbReference type="EMBL" id="BMXE01000002">
    <property type="protein sequence ID" value="GHB26257.1"/>
    <property type="molecule type" value="Genomic_DNA"/>
</dbReference>
<evidence type="ECO:0000313" key="4">
    <source>
        <dbReference type="EMBL" id="GHB26257.1"/>
    </source>
</evidence>
<feature type="transmembrane region" description="Helical" evidence="2">
    <location>
        <begin position="285"/>
        <end position="309"/>
    </location>
</feature>
<reference evidence="5" key="1">
    <citation type="journal article" date="2019" name="Int. J. Syst. Evol. Microbiol.">
        <title>The Global Catalogue of Microorganisms (GCM) 10K type strain sequencing project: providing services to taxonomists for standard genome sequencing and annotation.</title>
        <authorList>
            <consortium name="The Broad Institute Genomics Platform"/>
            <consortium name="The Broad Institute Genome Sequencing Center for Infectious Disease"/>
            <person name="Wu L."/>
            <person name="Ma J."/>
        </authorList>
    </citation>
    <scope>NUCLEOTIDE SEQUENCE [LARGE SCALE GENOMIC DNA]</scope>
    <source>
        <strain evidence="5">KCTC 12861</strain>
    </source>
</reference>
<protein>
    <recommendedName>
        <fullName evidence="3">MobA/VirD2-like nuclease domain-containing protein</fullName>
    </recommendedName>
</protein>
<evidence type="ECO:0000259" key="3">
    <source>
        <dbReference type="Pfam" id="PF03432"/>
    </source>
</evidence>
<dbReference type="Proteomes" id="UP000637980">
    <property type="component" value="Unassembled WGS sequence"/>
</dbReference>
<dbReference type="InterPro" id="IPR005094">
    <property type="entry name" value="Endonuclease_MobA/VirD2"/>
</dbReference>